<feature type="domain" description="Rab-GAP TBC" evidence="3">
    <location>
        <begin position="217"/>
        <end position="427"/>
    </location>
</feature>
<dbReference type="FunFam" id="1.10.472.80:FF:000013">
    <property type="entry name" value="TBC1 domain family member 8B"/>
    <property type="match status" value="1"/>
</dbReference>
<dbReference type="Pfam" id="PF00566">
    <property type="entry name" value="RabGAP-TBC"/>
    <property type="match status" value="1"/>
</dbReference>
<dbReference type="Gene3D" id="1.10.8.270">
    <property type="entry name" value="putative rabgap domain of human tbc1 domain family member 14 like domains"/>
    <property type="match status" value="1"/>
</dbReference>
<dbReference type="InterPro" id="IPR035969">
    <property type="entry name" value="Rab-GAP_TBC_sf"/>
</dbReference>
<dbReference type="GO" id="GO:0031267">
    <property type="term" value="F:small GTPase binding"/>
    <property type="evidence" value="ECO:0007669"/>
    <property type="project" value="TreeGrafter"/>
</dbReference>
<dbReference type="FunFam" id="1.10.8.270:FF:000018">
    <property type="entry name" value="Ypt/Rab-GAP domain of gyp1p superfamily protein"/>
    <property type="match status" value="1"/>
</dbReference>
<feature type="coiled-coil region" evidence="1">
    <location>
        <begin position="616"/>
        <end position="650"/>
    </location>
</feature>
<dbReference type="GO" id="GO:0005096">
    <property type="term" value="F:GTPase activator activity"/>
    <property type="evidence" value="ECO:0007669"/>
    <property type="project" value="TreeGrafter"/>
</dbReference>
<evidence type="ECO:0000313" key="5">
    <source>
        <dbReference type="Proteomes" id="UP001152484"/>
    </source>
</evidence>
<protein>
    <recommendedName>
        <fullName evidence="3">Rab-GAP TBC domain-containing protein</fullName>
    </recommendedName>
</protein>
<dbReference type="InterPro" id="IPR000195">
    <property type="entry name" value="Rab-GAP-TBC_dom"/>
</dbReference>
<keyword evidence="1" id="KW-0175">Coiled coil</keyword>
<evidence type="ECO:0000313" key="4">
    <source>
        <dbReference type="EMBL" id="CAH9096174.1"/>
    </source>
</evidence>
<name>A0A9P0ZDH7_CUSEU</name>
<feature type="region of interest" description="Disordered" evidence="2">
    <location>
        <begin position="247"/>
        <end position="277"/>
    </location>
</feature>
<dbReference type="EMBL" id="CAMAPE010000035">
    <property type="protein sequence ID" value="CAH9096174.1"/>
    <property type="molecule type" value="Genomic_DNA"/>
</dbReference>
<evidence type="ECO:0000256" key="1">
    <source>
        <dbReference type="SAM" id="Coils"/>
    </source>
</evidence>
<accession>A0A9P0ZDH7</accession>
<dbReference type="PANTHER" id="PTHR47219:SF20">
    <property type="entry name" value="TBC1 DOMAIN FAMILY MEMBER 2B"/>
    <property type="match status" value="1"/>
</dbReference>
<feature type="compositionally biased region" description="Polar residues" evidence="2">
    <location>
        <begin position="785"/>
        <end position="796"/>
    </location>
</feature>
<evidence type="ECO:0000256" key="2">
    <source>
        <dbReference type="SAM" id="MobiDB-lite"/>
    </source>
</evidence>
<dbReference type="SUPFAM" id="SSF47923">
    <property type="entry name" value="Ypt/Rab-GAP domain of gyp1p"/>
    <property type="match status" value="2"/>
</dbReference>
<keyword evidence="5" id="KW-1185">Reference proteome</keyword>
<reference evidence="4" key="1">
    <citation type="submission" date="2022-07" db="EMBL/GenBank/DDBJ databases">
        <authorList>
            <person name="Macas J."/>
            <person name="Novak P."/>
            <person name="Neumann P."/>
        </authorList>
    </citation>
    <scope>NUCLEOTIDE SEQUENCE</scope>
</reference>
<evidence type="ECO:0000259" key="3">
    <source>
        <dbReference type="PROSITE" id="PS50086"/>
    </source>
</evidence>
<dbReference type="AlphaFoldDB" id="A0A9P0ZDH7"/>
<dbReference type="InterPro" id="IPR050302">
    <property type="entry name" value="Rab_GAP_TBC_domain"/>
</dbReference>
<dbReference type="PANTHER" id="PTHR47219">
    <property type="entry name" value="RAB GTPASE-ACTIVATING PROTEIN 1-LIKE"/>
    <property type="match status" value="1"/>
</dbReference>
<feature type="region of interest" description="Disordered" evidence="2">
    <location>
        <begin position="144"/>
        <end position="178"/>
    </location>
</feature>
<dbReference type="SMART" id="SM00164">
    <property type="entry name" value="TBC"/>
    <property type="match status" value="1"/>
</dbReference>
<dbReference type="PROSITE" id="PS50086">
    <property type="entry name" value="TBC_RABGAP"/>
    <property type="match status" value="1"/>
</dbReference>
<dbReference type="OrthoDB" id="17687at2759"/>
<sequence length="810" mass="91783">MSLKSPHLFHSFEPKRDTYGFTVRPHHLQRYREYANIYKEEEAERSHKWNSFLNSQEVSVQQQYPSQEVYTTDNSETRNHTSISDDSHGEKPLSNIHTTNLLEKEVETFIQPKNREVKTWTNIRSSLFAIETMMAFRVKNKSKMEGEQLSSSHDNLLPIGVSNPSREETEDKDDESSNVILNDSSKAFAEGRSARDGVSAEPSVPWKDELELLVHGGVPRDLRGEVWQAFIGVKARRAERYYQDLSFSESDIGPHPNNGTPSEDNSSMGCNSGPADVSEKWRKQIEKDLPRTFPGHPALDENGRNSLRRLLLAYARHNPSVGYCQAMNFFAGLLLLMMPEENAFWALVGIMDDYFDGCFSQEMIESQVDQLVYEELMRQRFPKLANHLDYLGVQVTWISAPWFLSIFVNILPWESVLRIWDVLLFEGSRVMLFRTALALMELYGPAIVTTNDAGDAITLLQSLAGSTFDSSQLVLTACMGFLNVTEDRLQELREKHRPSVISTLEERSKCCGALKDSKSLATKLYSFKHDSQLRMKQAKLKEDPGDRIVDSDYSHSRASSTNLEDFLNSMTSDSEADSIPDLQEQIVWLKVELCNLLEEKRAAVLRAEELETALMEMVKEDNRRELSARVEQLEQQLTELHQTLADKKEQETAMVQVLMRVEQEQKITEEARIAAEQDAAAQKYAAYVLQEKYEKAMTSLAQMEKRAVMAESMLEATVQYETGQVKALASPQSRAESPRNAPTRKIGLLSFGLGWRDRNRGKQDSDLSSPRIGSKPSAAAAHGHNISSSQFETIGLNQDDDEDGGKTTED</sequence>
<feature type="compositionally biased region" description="Basic and acidic residues" evidence="2">
    <location>
        <begin position="75"/>
        <end position="91"/>
    </location>
</feature>
<feature type="region of interest" description="Disordered" evidence="2">
    <location>
        <begin position="757"/>
        <end position="810"/>
    </location>
</feature>
<organism evidence="4 5">
    <name type="scientific">Cuscuta europaea</name>
    <name type="common">European dodder</name>
    <dbReference type="NCBI Taxonomy" id="41803"/>
    <lineage>
        <taxon>Eukaryota</taxon>
        <taxon>Viridiplantae</taxon>
        <taxon>Streptophyta</taxon>
        <taxon>Embryophyta</taxon>
        <taxon>Tracheophyta</taxon>
        <taxon>Spermatophyta</taxon>
        <taxon>Magnoliopsida</taxon>
        <taxon>eudicotyledons</taxon>
        <taxon>Gunneridae</taxon>
        <taxon>Pentapetalae</taxon>
        <taxon>asterids</taxon>
        <taxon>lamiids</taxon>
        <taxon>Solanales</taxon>
        <taxon>Convolvulaceae</taxon>
        <taxon>Cuscuteae</taxon>
        <taxon>Cuscuta</taxon>
        <taxon>Cuscuta subgen. Cuscuta</taxon>
    </lineage>
</organism>
<gene>
    <name evidence="4" type="ORF">CEURO_LOCUS13308</name>
</gene>
<feature type="compositionally biased region" description="Polar residues" evidence="2">
    <location>
        <begin position="257"/>
        <end position="270"/>
    </location>
</feature>
<dbReference type="Gene3D" id="1.10.472.80">
    <property type="entry name" value="Ypt/Rab-GAP domain of gyp1p, domain 3"/>
    <property type="match status" value="1"/>
</dbReference>
<comment type="caution">
    <text evidence="4">The sequence shown here is derived from an EMBL/GenBank/DDBJ whole genome shotgun (WGS) entry which is preliminary data.</text>
</comment>
<dbReference type="Proteomes" id="UP001152484">
    <property type="component" value="Unassembled WGS sequence"/>
</dbReference>
<proteinExistence type="predicted"/>
<feature type="region of interest" description="Disordered" evidence="2">
    <location>
        <begin position="68"/>
        <end position="93"/>
    </location>
</feature>